<reference evidence="6 7" key="1">
    <citation type="submission" date="2019-09" db="EMBL/GenBank/DDBJ databases">
        <title>NBRP : Genome information of microbial organism related human and environment.</title>
        <authorList>
            <person name="Hattori M."/>
            <person name="Oshima K."/>
            <person name="Inaba H."/>
            <person name="Suda W."/>
            <person name="Sakamoto M."/>
            <person name="Iino T."/>
            <person name="Kitahara M."/>
            <person name="Oshida Y."/>
            <person name="Iida T."/>
            <person name="Kudo T."/>
            <person name="Itoh T."/>
            <person name="Ohkuma M."/>
        </authorList>
    </citation>
    <scope>NUCLEOTIDE SEQUENCE [LARGE SCALE GENOMIC DNA]</scope>
    <source>
        <strain evidence="6 7">Mie-1</strain>
    </source>
</reference>
<dbReference type="Pfam" id="PF07264">
    <property type="entry name" value="EI24"/>
    <property type="match status" value="1"/>
</dbReference>
<name>A0A5A7MZZ1_9PROT</name>
<comment type="subcellular location">
    <subcellularLocation>
        <location evidence="1">Membrane</location>
        <topology evidence="1">Multi-pass membrane protein</topology>
    </subcellularLocation>
</comment>
<comment type="caution">
    <text evidence="6">The sequence shown here is derived from an EMBL/GenBank/DDBJ whole genome shotgun (WGS) entry which is preliminary data.</text>
</comment>
<keyword evidence="3 5" id="KW-1133">Transmembrane helix</keyword>
<feature type="transmembrane region" description="Helical" evidence="5">
    <location>
        <begin position="68"/>
        <end position="92"/>
    </location>
</feature>
<feature type="transmembrane region" description="Helical" evidence="5">
    <location>
        <begin position="138"/>
        <end position="157"/>
    </location>
</feature>
<keyword evidence="7" id="KW-1185">Reference proteome</keyword>
<dbReference type="RefSeq" id="WP_210432590.1">
    <property type="nucleotide sequence ID" value="NZ_BKCM01000011.1"/>
</dbReference>
<evidence type="ECO:0000256" key="5">
    <source>
        <dbReference type="SAM" id="Phobius"/>
    </source>
</evidence>
<evidence type="ECO:0000256" key="3">
    <source>
        <dbReference type="ARBA" id="ARBA00022989"/>
    </source>
</evidence>
<dbReference type="EMBL" id="BKCM01000011">
    <property type="protein sequence ID" value="GER01641.1"/>
    <property type="molecule type" value="Genomic_DNA"/>
</dbReference>
<gene>
    <name evidence="6" type="ORF">JCM17845_22640</name>
</gene>
<organism evidence="6 7">
    <name type="scientific">Iodidimonas gelatinilytica</name>
    <dbReference type="NCBI Taxonomy" id="1236966"/>
    <lineage>
        <taxon>Bacteria</taxon>
        <taxon>Pseudomonadati</taxon>
        <taxon>Pseudomonadota</taxon>
        <taxon>Alphaproteobacteria</taxon>
        <taxon>Iodidimonadales</taxon>
        <taxon>Iodidimonadaceae</taxon>
        <taxon>Iodidimonas</taxon>
    </lineage>
</organism>
<sequence>MMMIRAMGLALNQLGDPAFRRVIILGLGLSALVFAAILAGMIALLPLIPESGIGWLDSAMDWLAGLGLPILFLLVLWLLFPAVMTTITSFFLDDVVDAVEAKHYPQAAGWRRSPLIEAIWLAVRLSVLIIVVNMVALPFYLALLFTGFGTLILYLALNSYLLGREYFEMVAVRHASLRDAGRLRKSRRDRALMGGLGIALLFMIPLVNLIAPVLGIAMMVHLFHASRAQQEPAL</sequence>
<keyword evidence="4 5" id="KW-0472">Membrane</keyword>
<evidence type="ECO:0000256" key="1">
    <source>
        <dbReference type="ARBA" id="ARBA00004141"/>
    </source>
</evidence>
<keyword evidence="2 5" id="KW-0812">Transmembrane</keyword>
<dbReference type="InterPro" id="IPR059112">
    <property type="entry name" value="CysZ/EI24"/>
</dbReference>
<protein>
    <submittedName>
        <fullName evidence="6">Membrane protein</fullName>
    </submittedName>
</protein>
<dbReference type="AlphaFoldDB" id="A0A5A7MZZ1"/>
<proteinExistence type="predicted"/>
<dbReference type="Proteomes" id="UP000325187">
    <property type="component" value="Unassembled WGS sequence"/>
</dbReference>
<feature type="transmembrane region" description="Helical" evidence="5">
    <location>
        <begin position="191"/>
        <end position="224"/>
    </location>
</feature>
<evidence type="ECO:0000313" key="7">
    <source>
        <dbReference type="Proteomes" id="UP000325187"/>
    </source>
</evidence>
<evidence type="ECO:0000256" key="2">
    <source>
        <dbReference type="ARBA" id="ARBA00022692"/>
    </source>
</evidence>
<accession>A0A5A7MZZ1</accession>
<feature type="transmembrane region" description="Helical" evidence="5">
    <location>
        <begin position="21"/>
        <end position="48"/>
    </location>
</feature>
<evidence type="ECO:0000256" key="4">
    <source>
        <dbReference type="ARBA" id="ARBA00023136"/>
    </source>
</evidence>
<feature type="transmembrane region" description="Helical" evidence="5">
    <location>
        <begin position="113"/>
        <end position="132"/>
    </location>
</feature>
<evidence type="ECO:0000313" key="6">
    <source>
        <dbReference type="EMBL" id="GER01641.1"/>
    </source>
</evidence>